<dbReference type="AlphaFoldDB" id="A0A2N5XYZ2"/>
<protein>
    <submittedName>
        <fullName evidence="2">30S ribosomal protein S30</fullName>
    </submittedName>
</protein>
<dbReference type="Gene3D" id="3.30.160.100">
    <property type="entry name" value="Ribosome hibernation promotion factor-like"/>
    <property type="match status" value="1"/>
</dbReference>
<dbReference type="RefSeq" id="WP_101522558.1">
    <property type="nucleotide sequence ID" value="NZ_PKLZ01000014.1"/>
</dbReference>
<keyword evidence="3" id="KW-1185">Reference proteome</keyword>
<dbReference type="Gene3D" id="2.40.50.140">
    <property type="entry name" value="Nucleic acid-binding proteins"/>
    <property type="match status" value="1"/>
</dbReference>
<evidence type="ECO:0000313" key="3">
    <source>
        <dbReference type="Proteomes" id="UP000234845"/>
    </source>
</evidence>
<dbReference type="GO" id="GO:0003676">
    <property type="term" value="F:nucleic acid binding"/>
    <property type="evidence" value="ECO:0007669"/>
    <property type="project" value="InterPro"/>
</dbReference>
<proteinExistence type="predicted"/>
<gene>
    <name evidence="2" type="ORF">CWI75_16115</name>
</gene>
<dbReference type="GO" id="GO:0005840">
    <property type="term" value="C:ribosome"/>
    <property type="evidence" value="ECO:0007669"/>
    <property type="project" value="UniProtKB-KW"/>
</dbReference>
<comment type="caution">
    <text evidence="2">The sequence shown here is derived from an EMBL/GenBank/DDBJ whole genome shotgun (WGS) entry which is preliminary data.</text>
</comment>
<dbReference type="Pfam" id="PF00313">
    <property type="entry name" value="CSD"/>
    <property type="match status" value="1"/>
</dbReference>
<name>A0A2N5XYZ2_9GAMM</name>
<dbReference type="InterPro" id="IPR036567">
    <property type="entry name" value="RHF-like"/>
</dbReference>
<keyword evidence="2" id="KW-0687">Ribonucleoprotein</keyword>
<dbReference type="InterPro" id="IPR002059">
    <property type="entry name" value="CSP_DNA-bd"/>
</dbReference>
<dbReference type="Proteomes" id="UP000234845">
    <property type="component" value="Unassembled WGS sequence"/>
</dbReference>
<dbReference type="Pfam" id="PF02482">
    <property type="entry name" value="Ribosomal_S30AE"/>
    <property type="match status" value="1"/>
</dbReference>
<dbReference type="InterPro" id="IPR003489">
    <property type="entry name" value="RHF/RaiA"/>
</dbReference>
<dbReference type="CDD" id="cd00552">
    <property type="entry name" value="RaiA"/>
    <property type="match status" value="1"/>
</dbReference>
<sequence length="188" mass="21487">MKLPLQITFRDVPRSEALEAYIREQSEKLDRFYDRIMALRVVVERPHSHHHKGQLYHVRIDLTVPGGELVVKRDPHDNHAHEDPYVAARDAFKAARRQLQDYARKQRGDTKTHVLPPHGIVSVIMPGQDFGRILSSEGGDIYFHRNSVVEGDFDLLEEGDEVWFVEQPGDKGPQASTVHIVGKHHPLA</sequence>
<evidence type="ECO:0000259" key="1">
    <source>
        <dbReference type="PROSITE" id="PS51857"/>
    </source>
</evidence>
<dbReference type="PROSITE" id="PS51857">
    <property type="entry name" value="CSD_2"/>
    <property type="match status" value="1"/>
</dbReference>
<organism evidence="2 3">
    <name type="scientific">Kineobactrum sediminis</name>
    <dbReference type="NCBI Taxonomy" id="1905677"/>
    <lineage>
        <taxon>Bacteria</taxon>
        <taxon>Pseudomonadati</taxon>
        <taxon>Pseudomonadota</taxon>
        <taxon>Gammaproteobacteria</taxon>
        <taxon>Cellvibrionales</taxon>
        <taxon>Halieaceae</taxon>
        <taxon>Kineobactrum</taxon>
    </lineage>
</organism>
<dbReference type="EMBL" id="PKLZ01000014">
    <property type="protein sequence ID" value="PLW81357.1"/>
    <property type="molecule type" value="Genomic_DNA"/>
</dbReference>
<feature type="domain" description="CSD" evidence="1">
    <location>
        <begin position="116"/>
        <end position="180"/>
    </location>
</feature>
<accession>A0A2N5XYZ2</accession>
<evidence type="ECO:0000313" key="2">
    <source>
        <dbReference type="EMBL" id="PLW81357.1"/>
    </source>
</evidence>
<dbReference type="SUPFAM" id="SSF69754">
    <property type="entry name" value="Ribosome binding protein Y (YfiA homologue)"/>
    <property type="match status" value="1"/>
</dbReference>
<dbReference type="OrthoDB" id="9782252at2"/>
<dbReference type="InterPro" id="IPR012340">
    <property type="entry name" value="NA-bd_OB-fold"/>
</dbReference>
<keyword evidence="2" id="KW-0689">Ribosomal protein</keyword>
<dbReference type="SUPFAM" id="SSF50249">
    <property type="entry name" value="Nucleic acid-binding proteins"/>
    <property type="match status" value="1"/>
</dbReference>
<reference evidence="3" key="1">
    <citation type="submission" date="2017-11" db="EMBL/GenBank/DDBJ databases">
        <title>The draft genome sequence of Chromatocurvus sp. F02.</title>
        <authorList>
            <person name="Du Z.-J."/>
            <person name="Chang Y.-Q."/>
        </authorList>
    </citation>
    <scope>NUCLEOTIDE SEQUENCE [LARGE SCALE GENOMIC DNA]</scope>
    <source>
        <strain evidence="3">F02</strain>
    </source>
</reference>